<keyword evidence="2" id="KW-1185">Reference proteome</keyword>
<protein>
    <submittedName>
        <fullName evidence="1">Uncharacterized protein</fullName>
    </submittedName>
</protein>
<evidence type="ECO:0000313" key="1">
    <source>
        <dbReference type="EMBL" id="QEU73091.1"/>
    </source>
</evidence>
<name>A0A5J6FA09_9ACTN</name>
<sequence length="201" mass="22275">MTPHSLAFYVHTVTTGTVLGLRPEDTPEQVAAVLGTDFAENRSGSRAMGRDYGLAEFSWHRARGDQPWSGHHFSLQVHRLAHRARTRALPGEALRTRYGRFAPRLRFEKLRRLLNARGVPLVEIPEYPGNTPYYRTFWQPRSGVAVSFVAVHGEYSTPGTLRPGDVYRIQAPVTAPEVELRRARAGEHGAQGGPGGPTARA</sequence>
<dbReference type="AlphaFoldDB" id="A0A5J6FA09"/>
<dbReference type="RefSeq" id="WP_150488409.1">
    <property type="nucleotide sequence ID" value="NZ_BMUV01000020.1"/>
</dbReference>
<proteinExistence type="predicted"/>
<dbReference type="OrthoDB" id="3360700at2"/>
<evidence type="ECO:0000313" key="2">
    <source>
        <dbReference type="Proteomes" id="UP000326178"/>
    </source>
</evidence>
<reference evidence="1 2" key="1">
    <citation type="submission" date="2017-09" db="EMBL/GenBank/DDBJ databases">
        <authorList>
            <person name="Lee N."/>
            <person name="Cho B.-K."/>
        </authorList>
    </citation>
    <scope>NUCLEOTIDE SEQUENCE [LARGE SCALE GENOMIC DNA]</scope>
    <source>
        <strain evidence="1 2">ATCC 12769</strain>
    </source>
</reference>
<organism evidence="1 2">
    <name type="scientific">Streptomyces nitrosporeus</name>
    <dbReference type="NCBI Taxonomy" id="28894"/>
    <lineage>
        <taxon>Bacteria</taxon>
        <taxon>Bacillati</taxon>
        <taxon>Actinomycetota</taxon>
        <taxon>Actinomycetes</taxon>
        <taxon>Kitasatosporales</taxon>
        <taxon>Streptomycetaceae</taxon>
        <taxon>Streptomyces</taxon>
    </lineage>
</organism>
<gene>
    <name evidence="1" type="ORF">CP967_14715</name>
</gene>
<dbReference type="KEGG" id="snk:CP967_14715"/>
<dbReference type="EMBL" id="CP023702">
    <property type="protein sequence ID" value="QEU73091.1"/>
    <property type="molecule type" value="Genomic_DNA"/>
</dbReference>
<dbReference type="Proteomes" id="UP000326178">
    <property type="component" value="Chromosome"/>
</dbReference>
<accession>A0A5J6FA09</accession>